<dbReference type="Pfam" id="PF14390">
    <property type="entry name" value="DUF4420"/>
    <property type="match status" value="1"/>
</dbReference>
<dbReference type="KEGG" id="cber:B5D82_05210"/>
<proteinExistence type="predicted"/>
<name>A0A222G5T5_9GAMM</name>
<dbReference type="EMBL" id="CP020465">
    <property type="protein sequence ID" value="ASP47209.1"/>
    <property type="molecule type" value="Genomic_DNA"/>
</dbReference>
<accession>A0A222G5T5</accession>
<dbReference type="AlphaFoldDB" id="A0A222G5T5"/>
<dbReference type="OrthoDB" id="6057233at2"/>
<protein>
    <submittedName>
        <fullName evidence="1">PD-(D/E)XK motif protein</fullName>
    </submittedName>
</protein>
<organism evidence="1 2">
    <name type="scientific">Cognaticolwellia beringensis</name>
    <dbReference type="NCBI Taxonomy" id="1967665"/>
    <lineage>
        <taxon>Bacteria</taxon>
        <taxon>Pseudomonadati</taxon>
        <taxon>Pseudomonadota</taxon>
        <taxon>Gammaproteobacteria</taxon>
        <taxon>Alteromonadales</taxon>
        <taxon>Colwelliaceae</taxon>
        <taxon>Cognaticolwellia</taxon>
    </lineage>
</organism>
<gene>
    <name evidence="1" type="ORF">B5D82_05210</name>
</gene>
<reference evidence="1 2" key="1">
    <citation type="submission" date="2017-08" db="EMBL/GenBank/DDBJ databases">
        <title>Complete genome of Colwellia sp. NB097-1, a psychrophile bacterium ioslated from Bering Sea.</title>
        <authorList>
            <person name="Chen X."/>
        </authorList>
    </citation>
    <scope>NUCLEOTIDE SEQUENCE [LARGE SCALE GENOMIC DNA]</scope>
    <source>
        <strain evidence="1 2">NB097-1</strain>
    </source>
</reference>
<sequence length="330" mass="37487">MMTMTKSNYQKLFNDDPWESLVNACYPSGRRLYLNDERFWVSIDGLGKVMFFVHEVGEFNIMALEGLAALDIQVDNDFIGATRLCCTLTDLNLELRTKFSIVAKDIAYNCSQFSGHELLDRVQARIKSWANFLKPQRTGLSEAEYIGLWGELFTLSEVILPYHSPFESIRFWVGPEGKKQDFTLNKIAVEVKTSFSSEARKITISSLEQLDIITENLYLLHIVANPSDSKFGYSLKDLYDNCLSMISQDLSTEILFIQKVFDLYGKASEKQLNSKNTLISQTLYQISDSFPCLRNSDVPSSIAGLRYDLLVSAIKGYESKKSIEEVIKNG</sequence>
<evidence type="ECO:0000313" key="2">
    <source>
        <dbReference type="Proteomes" id="UP000202259"/>
    </source>
</evidence>
<dbReference type="InterPro" id="IPR025534">
    <property type="entry name" value="DUF4420"/>
</dbReference>
<keyword evidence="2" id="KW-1185">Reference proteome</keyword>
<dbReference type="Proteomes" id="UP000202259">
    <property type="component" value="Chromosome"/>
</dbReference>
<evidence type="ECO:0000313" key="1">
    <source>
        <dbReference type="EMBL" id="ASP47209.1"/>
    </source>
</evidence>